<protein>
    <submittedName>
        <fullName evidence="2">Uncharacterized protein</fullName>
    </submittedName>
</protein>
<dbReference type="EMBL" id="BMFG01000002">
    <property type="protein sequence ID" value="GGD20564.1"/>
    <property type="molecule type" value="Genomic_DNA"/>
</dbReference>
<name>A0A917DB91_9FLAO</name>
<keyword evidence="1" id="KW-0472">Membrane</keyword>
<reference evidence="2" key="2">
    <citation type="submission" date="2020-09" db="EMBL/GenBank/DDBJ databases">
        <authorList>
            <person name="Sun Q."/>
            <person name="Zhou Y."/>
        </authorList>
    </citation>
    <scope>NUCLEOTIDE SEQUENCE</scope>
    <source>
        <strain evidence="2">CGMCC 1.12506</strain>
    </source>
</reference>
<keyword evidence="1" id="KW-0812">Transmembrane</keyword>
<accession>A0A917DB91</accession>
<gene>
    <name evidence="2" type="ORF">GCM10011343_08840</name>
</gene>
<evidence type="ECO:0000313" key="3">
    <source>
        <dbReference type="Proteomes" id="UP000625735"/>
    </source>
</evidence>
<keyword evidence="3" id="KW-1185">Reference proteome</keyword>
<evidence type="ECO:0000256" key="1">
    <source>
        <dbReference type="SAM" id="Phobius"/>
    </source>
</evidence>
<dbReference type="RefSeq" id="WP_188361314.1">
    <property type="nucleotide sequence ID" value="NZ_BMFG01000002.1"/>
</dbReference>
<reference evidence="2" key="1">
    <citation type="journal article" date="2014" name="Int. J. Syst. Evol. Microbiol.">
        <title>Complete genome sequence of Corynebacterium casei LMG S-19264T (=DSM 44701T), isolated from a smear-ripened cheese.</title>
        <authorList>
            <consortium name="US DOE Joint Genome Institute (JGI-PGF)"/>
            <person name="Walter F."/>
            <person name="Albersmeier A."/>
            <person name="Kalinowski J."/>
            <person name="Ruckert C."/>
        </authorList>
    </citation>
    <scope>NUCLEOTIDE SEQUENCE</scope>
    <source>
        <strain evidence="2">CGMCC 1.12506</strain>
    </source>
</reference>
<sequence length="72" mass="8440">MNKNLAVFLASILVMSPLFGLLLYFFEKELTSKQIVFQSLFFGVFMALGEIFIFERIRNKSKKNKNKEDINE</sequence>
<evidence type="ECO:0000313" key="2">
    <source>
        <dbReference type="EMBL" id="GGD20564.1"/>
    </source>
</evidence>
<dbReference type="Proteomes" id="UP000625735">
    <property type="component" value="Unassembled WGS sequence"/>
</dbReference>
<dbReference type="AlphaFoldDB" id="A0A917DB91"/>
<keyword evidence="1" id="KW-1133">Transmembrane helix</keyword>
<feature type="transmembrane region" description="Helical" evidence="1">
    <location>
        <begin position="36"/>
        <end position="54"/>
    </location>
</feature>
<proteinExistence type="predicted"/>
<comment type="caution">
    <text evidence="2">The sequence shown here is derived from an EMBL/GenBank/DDBJ whole genome shotgun (WGS) entry which is preliminary data.</text>
</comment>
<organism evidence="2 3">
    <name type="scientific">Flavobacterium orientale</name>
    <dbReference type="NCBI Taxonomy" id="1756020"/>
    <lineage>
        <taxon>Bacteria</taxon>
        <taxon>Pseudomonadati</taxon>
        <taxon>Bacteroidota</taxon>
        <taxon>Flavobacteriia</taxon>
        <taxon>Flavobacteriales</taxon>
        <taxon>Flavobacteriaceae</taxon>
        <taxon>Flavobacterium</taxon>
    </lineage>
</organism>